<proteinExistence type="predicted"/>
<dbReference type="InterPro" id="IPR050097">
    <property type="entry name" value="Ferredoxin-NADP_redctase_2"/>
</dbReference>
<dbReference type="Gene3D" id="3.50.50.60">
    <property type="entry name" value="FAD/NAD(P)-binding domain"/>
    <property type="match status" value="2"/>
</dbReference>
<dbReference type="EMBL" id="CP000733">
    <property type="protein sequence ID" value="ABS78416.1"/>
    <property type="molecule type" value="Genomic_DNA"/>
</dbReference>
<dbReference type="PRINTS" id="PR00469">
    <property type="entry name" value="PNDRDTASEII"/>
</dbReference>
<dbReference type="Pfam" id="PF07992">
    <property type="entry name" value="Pyr_redox_2"/>
    <property type="match status" value="1"/>
</dbReference>
<dbReference type="GO" id="GO:0016491">
    <property type="term" value="F:oxidoreductase activity"/>
    <property type="evidence" value="ECO:0007669"/>
    <property type="project" value="UniProtKB-KW"/>
</dbReference>
<gene>
    <name evidence="4" type="ordered locus">CBUD_0737</name>
</gene>
<dbReference type="InterPro" id="IPR036188">
    <property type="entry name" value="FAD/NAD-bd_sf"/>
</dbReference>
<dbReference type="RefSeq" id="WP_011996712.1">
    <property type="nucleotide sequence ID" value="NC_009727.1"/>
</dbReference>
<evidence type="ECO:0000256" key="1">
    <source>
        <dbReference type="ARBA" id="ARBA00022630"/>
    </source>
</evidence>
<keyword evidence="2" id="KW-0560">Oxidoreductase</keyword>
<reference evidence="4 5" key="1">
    <citation type="journal article" date="2009" name="Infect. Immun.">
        <title>Comparative genomics reveal extensive transposon-mediated genomic plasticity and diversity among potential effector proteins within the genus Coxiella.</title>
        <authorList>
            <person name="Beare P.A."/>
            <person name="Unsworth N."/>
            <person name="Andoh M."/>
            <person name="Voth D.E."/>
            <person name="Omsland A."/>
            <person name="Gilk S.D."/>
            <person name="Williams K.P."/>
            <person name="Sobral B.W."/>
            <person name="Kupko J.J.III."/>
            <person name="Porcella S.F."/>
            <person name="Samuel J.E."/>
            <person name="Heinzen R.A."/>
        </authorList>
    </citation>
    <scope>NUCLEOTIDE SEQUENCE [LARGE SCALE GENOMIC DNA]</scope>
    <source>
        <strain evidence="4 5">Dugway 5J108-111</strain>
    </source>
</reference>
<dbReference type="InterPro" id="IPR023753">
    <property type="entry name" value="FAD/NAD-binding_dom"/>
</dbReference>
<organism evidence="4 5">
    <name type="scientific">Coxiella burnetii (strain Dugway 5J108-111)</name>
    <dbReference type="NCBI Taxonomy" id="434922"/>
    <lineage>
        <taxon>Bacteria</taxon>
        <taxon>Pseudomonadati</taxon>
        <taxon>Pseudomonadota</taxon>
        <taxon>Gammaproteobacteria</taxon>
        <taxon>Legionellales</taxon>
        <taxon>Coxiellaceae</taxon>
        <taxon>Coxiella</taxon>
    </lineage>
</organism>
<dbReference type="KEGG" id="cbd:CBUD_0737"/>
<keyword evidence="1" id="KW-0285">Flavoprotein</keyword>
<dbReference type="AlphaFoldDB" id="A9KDR3"/>
<dbReference type="HOGENOM" id="CLU_031864_5_0_6"/>
<name>A9KDR3_COXBN</name>
<dbReference type="Proteomes" id="UP000008555">
    <property type="component" value="Chromosome"/>
</dbReference>
<evidence type="ECO:0000313" key="4">
    <source>
        <dbReference type="EMBL" id="ABS78416.1"/>
    </source>
</evidence>
<evidence type="ECO:0000259" key="3">
    <source>
        <dbReference type="Pfam" id="PF07992"/>
    </source>
</evidence>
<dbReference type="PRINTS" id="PR00368">
    <property type="entry name" value="FADPNR"/>
</dbReference>
<dbReference type="PANTHER" id="PTHR48105">
    <property type="entry name" value="THIOREDOXIN REDUCTASE 1-RELATED-RELATED"/>
    <property type="match status" value="1"/>
</dbReference>
<evidence type="ECO:0000256" key="2">
    <source>
        <dbReference type="ARBA" id="ARBA00023002"/>
    </source>
</evidence>
<protein>
    <submittedName>
        <fullName evidence="4">Thioredoxin reductase family protein</fullName>
    </submittedName>
</protein>
<feature type="domain" description="FAD/NAD(P)-binding" evidence="3">
    <location>
        <begin position="7"/>
        <end position="287"/>
    </location>
</feature>
<dbReference type="SUPFAM" id="SSF51905">
    <property type="entry name" value="FAD/NAD(P)-binding domain"/>
    <property type="match status" value="1"/>
</dbReference>
<sequence>MPIERVDVAIVGGSFSGLSAALLLGNSLRNVIVIDDNQPRNLKSAHAFNLLGNEQTKPLTFLKRARKEVQQLETAQVISGNIKSISGINNRCFTLQLQNGPRIESRKIILATGVVDELPAIKGIETFWPDNIFHCPYCIGYAVKNEPLAVYSTEEEAYVLALIIHKWTSDFILFTDGHEVLSDPQLEHLKDLGIRVYSQKISQFTGVRGKFIVAHLSDQQQIKRRGIFMHLKFKQRAPNLIADLGCSYNEENLLHVNEFFKTSVDGVYAIGDMALKVQKITTAIASGSVAAFAVDHELTDEMVVFA</sequence>
<accession>A9KDR3</accession>
<evidence type="ECO:0000313" key="5">
    <source>
        <dbReference type="Proteomes" id="UP000008555"/>
    </source>
</evidence>